<dbReference type="STRING" id="742725.HMPREF9450_00686"/>
<comment type="caution">
    <text evidence="4">The sequence shown here is derived from an EMBL/GenBank/DDBJ whole genome shotgun (WGS) entry which is preliminary data.</text>
</comment>
<keyword evidence="2" id="KW-0732">Signal</keyword>
<dbReference type="HOGENOM" id="CLU_301043_0_0_10"/>
<dbReference type="OrthoDB" id="174931at2"/>
<feature type="compositionally biased region" description="Low complexity" evidence="1">
    <location>
        <begin position="639"/>
        <end position="650"/>
    </location>
</feature>
<dbReference type="EMBL" id="ADLD01000009">
    <property type="protein sequence ID" value="EHB92482.1"/>
    <property type="molecule type" value="Genomic_DNA"/>
</dbReference>
<dbReference type="PATRIC" id="fig|742725.3.peg.740"/>
<organism evidence="4 5">
    <name type="scientific">Alistipes indistinctus YIT 12060</name>
    <dbReference type="NCBI Taxonomy" id="742725"/>
    <lineage>
        <taxon>Bacteria</taxon>
        <taxon>Pseudomonadati</taxon>
        <taxon>Bacteroidota</taxon>
        <taxon>Bacteroidia</taxon>
        <taxon>Bacteroidales</taxon>
        <taxon>Rikenellaceae</taxon>
        <taxon>Alistipes</taxon>
    </lineage>
</organism>
<dbReference type="Proteomes" id="UP000006008">
    <property type="component" value="Unassembled WGS sequence"/>
</dbReference>
<feature type="domain" description="DUF5107" evidence="3">
    <location>
        <begin position="67"/>
        <end position="372"/>
    </location>
</feature>
<gene>
    <name evidence="4" type="ORF">HMPREF9450_00686</name>
</gene>
<dbReference type="InterPro" id="IPR033396">
    <property type="entry name" value="DUF5107"/>
</dbReference>
<accession>G5H7N3</accession>
<evidence type="ECO:0000313" key="5">
    <source>
        <dbReference type="Proteomes" id="UP000006008"/>
    </source>
</evidence>
<feature type="signal peptide" evidence="2">
    <location>
        <begin position="1"/>
        <end position="23"/>
    </location>
</feature>
<keyword evidence="5" id="KW-1185">Reference proteome</keyword>
<evidence type="ECO:0000256" key="1">
    <source>
        <dbReference type="SAM" id="MobiDB-lite"/>
    </source>
</evidence>
<dbReference type="eggNOG" id="COG0457">
    <property type="taxonomic scope" value="Bacteria"/>
</dbReference>
<evidence type="ECO:0000256" key="2">
    <source>
        <dbReference type="SAM" id="SignalP"/>
    </source>
</evidence>
<protein>
    <recommendedName>
        <fullName evidence="3">DUF5107 domain-containing protein</fullName>
    </recommendedName>
</protein>
<dbReference type="RefSeq" id="WP_009133492.1">
    <property type="nucleotide sequence ID" value="NZ_CP102250.1"/>
</dbReference>
<dbReference type="GeneID" id="92816305"/>
<dbReference type="Gene3D" id="1.25.40.10">
    <property type="entry name" value="Tetratricopeptide repeat domain"/>
    <property type="match status" value="3"/>
</dbReference>
<name>G5H7N3_9BACT</name>
<feature type="region of interest" description="Disordered" evidence="1">
    <location>
        <begin position="636"/>
        <end position="659"/>
    </location>
</feature>
<reference evidence="4 5" key="1">
    <citation type="submission" date="2011-08" db="EMBL/GenBank/DDBJ databases">
        <title>The Genome Sequence of Alistipes indistinctus YIT 12060.</title>
        <authorList>
            <consortium name="The Broad Institute Genome Sequencing Platform"/>
            <person name="Earl A."/>
            <person name="Ward D."/>
            <person name="Feldgarden M."/>
            <person name="Gevers D."/>
            <person name="Morotomi M."/>
            <person name="Young S.K."/>
            <person name="Zeng Q."/>
            <person name="Gargeya S."/>
            <person name="Fitzgerald M."/>
            <person name="Haas B."/>
            <person name="Abouelleil A."/>
            <person name="Alvarado L."/>
            <person name="Arachchi H.M."/>
            <person name="Berlin A."/>
            <person name="Brown A."/>
            <person name="Chapman S.B."/>
            <person name="Chen Z."/>
            <person name="Dunbar C."/>
            <person name="Freedman E."/>
            <person name="Gearin G."/>
            <person name="Gellesch M."/>
            <person name="Goldberg J."/>
            <person name="Griggs A."/>
            <person name="Gujja S."/>
            <person name="Heiman D."/>
            <person name="Howarth C."/>
            <person name="Larson L."/>
            <person name="Lui A."/>
            <person name="MacDonald P.J.P."/>
            <person name="Montmayeur A."/>
            <person name="Murphy C."/>
            <person name="Neiman D."/>
            <person name="Pearson M."/>
            <person name="Priest M."/>
            <person name="Roberts A."/>
            <person name="Saif S."/>
            <person name="Shea T."/>
            <person name="Shenoy N."/>
            <person name="Sisk P."/>
            <person name="Stolte C."/>
            <person name="Sykes S."/>
            <person name="Wortman J."/>
            <person name="Nusbaum C."/>
            <person name="Birren B."/>
        </authorList>
    </citation>
    <scope>NUCLEOTIDE SEQUENCE [LARGE SCALE GENOMIC DNA]</scope>
    <source>
        <strain evidence="4 5">YIT 12060</strain>
    </source>
</reference>
<proteinExistence type="predicted"/>
<feature type="chain" id="PRO_5003477924" description="DUF5107 domain-containing protein" evidence="2">
    <location>
        <begin position="24"/>
        <end position="1107"/>
    </location>
</feature>
<dbReference type="Pfam" id="PF17128">
    <property type="entry name" value="DUF5107"/>
    <property type="match status" value="1"/>
</dbReference>
<dbReference type="PANTHER" id="PTHR12558">
    <property type="entry name" value="CELL DIVISION CYCLE 16,23,27"/>
    <property type="match status" value="1"/>
</dbReference>
<dbReference type="PANTHER" id="PTHR12558:SF13">
    <property type="entry name" value="CELL DIVISION CYCLE PROTEIN 27 HOMOLOG"/>
    <property type="match status" value="1"/>
</dbReference>
<evidence type="ECO:0000313" key="4">
    <source>
        <dbReference type="EMBL" id="EHB92482.1"/>
    </source>
</evidence>
<dbReference type="SUPFAM" id="SSF48452">
    <property type="entry name" value="TPR-like"/>
    <property type="match status" value="3"/>
</dbReference>
<evidence type="ECO:0000259" key="3">
    <source>
        <dbReference type="Pfam" id="PF17128"/>
    </source>
</evidence>
<dbReference type="InterPro" id="IPR011990">
    <property type="entry name" value="TPR-like_helical_dom_sf"/>
</dbReference>
<dbReference type="AlphaFoldDB" id="G5H7N3"/>
<sequence length="1107" mass="125899">MSRSLLLPLFGASLCLCAPLCHGTTGNGQTPGRNTTTPAPGRSSVRVVEREMLTYPYSAPKEVPDFGRIYPYHRYDGYTAEGRMQKWEMVEMENDYIKLWIMPGVGGKIWGAVDKRTGREFIYFNHVVKFRDVAMRGPWTSGGIEMNFGIIGHSPWCSDRVDYAIAENADGSVSCTVGGTDLALGTDWRVRITLPPDKALFETDVLWFNGSGWDRPAYQWMNAGIKTAGNLEYSFPGVRYLEHDGTSRHWPTGYPDYRLNRYEENNHGHYKSYHVTGEYTDFWGGYWHDDGFGFGHTAEYADKPGKKIWIWGLSPYGMIWEKLLTDSDGQYSEVQSGRLLNQSIGTSYRTPFKHGALSPYVTNAWSERWFPVRGTDGILYATDELAFNIVPGNGQQTLKIYAIAPVSGELLVTSDGNKEILRSQLELDPTDTLSLPLGVQEVPDFLDLYLDGRNLYCFELHDTPLMRPQRLPENFDHGSVYGLYLQGREFERQFFLSAAADKYREALAKDPNYQPALVRLAGICFQRHESGEALELCARALAIDTYDGAANYLWGLRAAEEFDPANAMEGFALASQSTEYREAACTEMARLWISEQQVYPKARHYARRALEYNPRNLTALQLEVLLDRIERERSVANASTTDTTSISRTSAPSGTAPQTSLDRLQQIDPLNHFAAWERYLLSGREADKKAFTDGIRNSFAAESYLHIADFYYRAGRWRDALTLLAAAPEHPKILCWQAWLWMCLQNFNGHNDEVERLLTKIAATRPSLVFPFRRSEYDLFSWLADTLPSWQGNYYLALCKMQDGHRDEALELLNHPKGDSAKIDFYPYFALRASLQSDSSRAESDLLEAFRIAPDDPHTTWLLADHYTGRNQWAEAQKYLTRRLSVDKSDYTAGMKLAKVLAAQGAFQQSIALMRSLDVLPNEGAQEGRNLWRETNLDYACALIGAKQFRKALDAIAQARLWPENMGVGKPYDDLVDERVEDFLERYCLLQMHRNGEAAASRIAARIETPGYKPYRAADLLSALMLREAGQVEKGDRLMAEWLHSAPDKKSARWCDAVYRGDWNAAERIEQEPNEVLNPLPYEILFDDRDFLLLMRHQNLLKPETKP</sequence>